<proteinExistence type="predicted"/>
<accession>A0A0U5JDL1</accession>
<reference evidence="2" key="1">
    <citation type="submission" date="2015-09" db="EMBL/GenBank/DDBJ databases">
        <authorList>
            <person name="Bertelli C."/>
        </authorList>
    </citation>
    <scope>NUCLEOTIDE SEQUENCE [LARGE SCALE GENOMIC DNA]</scope>
    <source>
        <strain evidence="2">KNic</strain>
        <plasmid evidence="2">pPNK</plasmid>
    </source>
</reference>
<dbReference type="AlphaFoldDB" id="A0A0U5JDL1"/>
<dbReference type="KEGG" id="pnl:PNK_p0003"/>
<evidence type="ECO:0000313" key="2">
    <source>
        <dbReference type="Proteomes" id="UP000069902"/>
    </source>
</evidence>
<name>A0A0U5JDL1_9BACT</name>
<evidence type="ECO:0000313" key="1">
    <source>
        <dbReference type="EMBL" id="CUI18057.1"/>
    </source>
</evidence>
<dbReference type="InParanoid" id="A0A0U5JDL1"/>
<sequence>MFTALEARLSIAYELEGYYLMDSLFKENERSKYELNSLNIEREEYAFYEWLDKEECDRSVSF</sequence>
<protein>
    <submittedName>
        <fullName evidence="1">Uncharacterized protein</fullName>
    </submittedName>
</protein>
<dbReference type="RefSeq" id="WP_059062452.1">
    <property type="nucleotide sequence ID" value="NZ_LN879503.1"/>
</dbReference>
<gene>
    <name evidence="1" type="ORF">PNK_p0003</name>
</gene>
<dbReference type="EMBL" id="LN879503">
    <property type="protein sequence ID" value="CUI18057.1"/>
    <property type="molecule type" value="Genomic_DNA"/>
</dbReference>
<keyword evidence="2" id="KW-1185">Reference proteome</keyword>
<geneLocation type="plasmid" evidence="2">
    <name>pPNK</name>
</geneLocation>
<organism evidence="1 2">
    <name type="scientific">Candidatus Protochlamydia naegleriophila</name>
    <dbReference type="NCBI Taxonomy" id="389348"/>
    <lineage>
        <taxon>Bacteria</taxon>
        <taxon>Pseudomonadati</taxon>
        <taxon>Chlamydiota</taxon>
        <taxon>Chlamydiia</taxon>
        <taxon>Parachlamydiales</taxon>
        <taxon>Parachlamydiaceae</taxon>
        <taxon>Candidatus Protochlamydia</taxon>
    </lineage>
</organism>
<dbReference type="Proteomes" id="UP000069902">
    <property type="component" value="Plasmid pPNK"/>
</dbReference>
<dbReference type="PATRIC" id="fig|389348.3.peg.2759"/>